<dbReference type="SUPFAM" id="SSF53271">
    <property type="entry name" value="PRTase-like"/>
    <property type="match status" value="1"/>
</dbReference>
<dbReference type="Proteomes" id="UP001156903">
    <property type="component" value="Unassembled WGS sequence"/>
</dbReference>
<evidence type="ECO:0000259" key="1">
    <source>
        <dbReference type="Pfam" id="PF00156"/>
    </source>
</evidence>
<dbReference type="InterPro" id="IPR050137">
    <property type="entry name" value="PyrR_bifunctional"/>
</dbReference>
<dbReference type="EMBL" id="BSPB01000026">
    <property type="protein sequence ID" value="GLS15485.1"/>
    <property type="molecule type" value="Genomic_DNA"/>
</dbReference>
<dbReference type="PANTHER" id="PTHR11608:SF0">
    <property type="entry name" value="BIFUNCTIONAL PROTEIN PYRR"/>
    <property type="match status" value="1"/>
</dbReference>
<proteinExistence type="predicted"/>
<dbReference type="NCBIfam" id="NF003545">
    <property type="entry name" value="PRK05205.1-1"/>
    <property type="match status" value="1"/>
</dbReference>
<dbReference type="GO" id="GO:0016757">
    <property type="term" value="F:glycosyltransferase activity"/>
    <property type="evidence" value="ECO:0007669"/>
    <property type="project" value="UniProtKB-KW"/>
</dbReference>
<keyword evidence="2" id="KW-0808">Transferase</keyword>
<evidence type="ECO:0000313" key="3">
    <source>
        <dbReference type="Proteomes" id="UP001156903"/>
    </source>
</evidence>
<name>A0ABQ6C675_9BURK</name>
<accession>A0ABQ6C675</accession>
<organism evidence="2 3">
    <name type="scientific">Hydrogenophaga electricum</name>
    <dbReference type="NCBI Taxonomy" id="1230953"/>
    <lineage>
        <taxon>Bacteria</taxon>
        <taxon>Pseudomonadati</taxon>
        <taxon>Pseudomonadota</taxon>
        <taxon>Betaproteobacteria</taxon>
        <taxon>Burkholderiales</taxon>
        <taxon>Comamonadaceae</taxon>
        <taxon>Hydrogenophaga</taxon>
    </lineage>
</organism>
<evidence type="ECO:0000313" key="2">
    <source>
        <dbReference type="EMBL" id="GLS15485.1"/>
    </source>
</evidence>
<dbReference type="Gene3D" id="3.40.50.2020">
    <property type="match status" value="1"/>
</dbReference>
<feature type="domain" description="Phosphoribosyltransferase" evidence="1">
    <location>
        <begin position="30"/>
        <end position="140"/>
    </location>
</feature>
<comment type="caution">
    <text evidence="2">The sequence shown here is derived from an EMBL/GenBank/DDBJ whole genome shotgun (WGS) entry which is preliminary data.</text>
</comment>
<reference evidence="3" key="1">
    <citation type="journal article" date="2019" name="Int. J. Syst. Evol. Microbiol.">
        <title>The Global Catalogue of Microorganisms (GCM) 10K type strain sequencing project: providing services to taxonomists for standard genome sequencing and annotation.</title>
        <authorList>
            <consortium name="The Broad Institute Genomics Platform"/>
            <consortium name="The Broad Institute Genome Sequencing Center for Infectious Disease"/>
            <person name="Wu L."/>
            <person name="Ma J."/>
        </authorList>
    </citation>
    <scope>NUCLEOTIDE SEQUENCE [LARGE SCALE GENOMIC DNA]</scope>
    <source>
        <strain evidence="3">NBRC 109341</strain>
    </source>
</reference>
<gene>
    <name evidence="2" type="primary">pyrR</name>
    <name evidence="2" type="ORF">GCM10007935_29210</name>
</gene>
<dbReference type="InterPro" id="IPR000836">
    <property type="entry name" value="PRTase_dom"/>
</dbReference>
<dbReference type="PANTHER" id="PTHR11608">
    <property type="entry name" value="BIFUNCTIONAL PROTEIN PYRR"/>
    <property type="match status" value="1"/>
</dbReference>
<keyword evidence="2" id="KW-0328">Glycosyltransferase</keyword>
<dbReference type="InterPro" id="IPR029057">
    <property type="entry name" value="PRTase-like"/>
</dbReference>
<sequence>MTSPTPLPDAEQLYGALLAGVKALAAATPQPIHLAGIASGGAWLAERLHRDLGWPGAHGVISSAMHRDDFARRGLAHSEQTVLPFEIAGAHVLLIDDVLYTGRTIRAALNELFDYGRPASVQLAVLIDRGGRELPVEATFSAARQALPEGQSIELGRDADGRLHFVLENKEA</sequence>
<protein>
    <submittedName>
        <fullName evidence="2">Bifunctional pyr operon transcriptional regulator/uracil phosphoribosyltransferase</fullName>
    </submittedName>
</protein>
<dbReference type="CDD" id="cd06223">
    <property type="entry name" value="PRTases_typeI"/>
    <property type="match status" value="1"/>
</dbReference>
<keyword evidence="3" id="KW-1185">Reference proteome</keyword>
<dbReference type="RefSeq" id="WP_284308363.1">
    <property type="nucleotide sequence ID" value="NZ_BSPB01000026.1"/>
</dbReference>
<dbReference type="Pfam" id="PF00156">
    <property type="entry name" value="Pribosyltran"/>
    <property type="match status" value="1"/>
</dbReference>